<comment type="caution">
    <text evidence="3">The sequence shown here is derived from an EMBL/GenBank/DDBJ whole genome shotgun (WGS) entry which is preliminary data.</text>
</comment>
<dbReference type="PROSITE" id="PS01124">
    <property type="entry name" value="HTH_ARAC_FAMILY_2"/>
    <property type="match status" value="1"/>
</dbReference>
<proteinExistence type="predicted"/>
<dbReference type="STRING" id="1454001.AW08_02444"/>
<dbReference type="Proteomes" id="UP000020218">
    <property type="component" value="Unassembled WGS sequence"/>
</dbReference>
<dbReference type="InterPro" id="IPR018060">
    <property type="entry name" value="HTH_AraC"/>
</dbReference>
<feature type="region of interest" description="Disordered" evidence="1">
    <location>
        <begin position="48"/>
        <end position="125"/>
    </location>
</feature>
<dbReference type="AlphaFoldDB" id="A0A011NQF5"/>
<accession>A0A011NQF5</accession>
<evidence type="ECO:0000259" key="2">
    <source>
        <dbReference type="PROSITE" id="PS01124"/>
    </source>
</evidence>
<evidence type="ECO:0000256" key="1">
    <source>
        <dbReference type="SAM" id="MobiDB-lite"/>
    </source>
</evidence>
<gene>
    <name evidence="3" type="ORF">AW08_02444</name>
</gene>
<name>A0A011NQF5_9PROT</name>
<dbReference type="Gene3D" id="1.10.10.60">
    <property type="entry name" value="Homeodomain-like"/>
    <property type="match status" value="1"/>
</dbReference>
<keyword evidence="4" id="KW-1185">Reference proteome</keyword>
<dbReference type="EMBL" id="JFAX01000013">
    <property type="protein sequence ID" value="EXI66857.1"/>
    <property type="molecule type" value="Genomic_DNA"/>
</dbReference>
<feature type="compositionally biased region" description="Low complexity" evidence="1">
    <location>
        <begin position="105"/>
        <end position="125"/>
    </location>
</feature>
<dbReference type="GO" id="GO:0043565">
    <property type="term" value="F:sequence-specific DNA binding"/>
    <property type="evidence" value="ECO:0007669"/>
    <property type="project" value="InterPro"/>
</dbReference>
<feature type="domain" description="HTH araC/xylS-type" evidence="2">
    <location>
        <begin position="1"/>
        <end position="61"/>
    </location>
</feature>
<evidence type="ECO:0000313" key="3">
    <source>
        <dbReference type="EMBL" id="EXI66857.1"/>
    </source>
</evidence>
<sequence length="125" mass="13359">MVGSKPADLPTRVRIALAQRLLRKGRTVVLLADDAGCGGQPAFSRAFNRETRMGPSTSVRSLSADASVAVPPEPCTDSRRVTGSAAKSHSRECEPRRGPRPYCNASSARRLATARSTKLRTLADP</sequence>
<evidence type="ECO:0000313" key="4">
    <source>
        <dbReference type="Proteomes" id="UP000020218"/>
    </source>
</evidence>
<dbReference type="GO" id="GO:0003700">
    <property type="term" value="F:DNA-binding transcription factor activity"/>
    <property type="evidence" value="ECO:0007669"/>
    <property type="project" value="InterPro"/>
</dbReference>
<organism evidence="3 4">
    <name type="scientific">Candidatus Accumulibacter adjunctus</name>
    <dbReference type="NCBI Taxonomy" id="1454001"/>
    <lineage>
        <taxon>Bacteria</taxon>
        <taxon>Pseudomonadati</taxon>
        <taxon>Pseudomonadota</taxon>
        <taxon>Betaproteobacteria</taxon>
        <taxon>Candidatus Accumulibacter</taxon>
    </lineage>
</organism>
<protein>
    <submittedName>
        <fullName evidence="3">Helix-turn-helix domain protein</fullName>
    </submittedName>
</protein>
<reference evidence="3" key="1">
    <citation type="submission" date="2014-02" db="EMBL/GenBank/DDBJ databases">
        <title>Expanding our view of genomic diversity in Candidatus Accumulibacter clades.</title>
        <authorList>
            <person name="Skennerton C.T."/>
            <person name="Barr J.J."/>
            <person name="Slater F.R."/>
            <person name="Bond P.L."/>
            <person name="Tyson G.W."/>
        </authorList>
    </citation>
    <scope>NUCLEOTIDE SEQUENCE [LARGE SCALE GENOMIC DNA]</scope>
</reference>